<feature type="transmembrane region" description="Helical" evidence="8">
    <location>
        <begin position="217"/>
        <end position="240"/>
    </location>
</feature>
<dbReference type="InterPro" id="IPR004761">
    <property type="entry name" value="Spore_GerAB"/>
</dbReference>
<feature type="transmembrane region" description="Helical" evidence="8">
    <location>
        <begin position="186"/>
        <end position="205"/>
    </location>
</feature>
<dbReference type="GO" id="GO:0009847">
    <property type="term" value="P:spore germination"/>
    <property type="evidence" value="ECO:0007669"/>
    <property type="project" value="InterPro"/>
</dbReference>
<dbReference type="NCBIfam" id="TIGR00912">
    <property type="entry name" value="2A0309"/>
    <property type="match status" value="1"/>
</dbReference>
<keyword evidence="4" id="KW-0309">Germination</keyword>
<feature type="transmembrane region" description="Helical" evidence="8">
    <location>
        <begin position="78"/>
        <end position="96"/>
    </location>
</feature>
<comment type="similarity">
    <text evidence="2">Belongs to the amino acid-polyamine-organocation (APC) superfamily. Spore germination protein (SGP) (TC 2.A.3.9) family.</text>
</comment>
<keyword evidence="7 8" id="KW-0472">Membrane</keyword>
<dbReference type="EMBL" id="PGUY01000017">
    <property type="protein sequence ID" value="PLT30704.1"/>
    <property type="molecule type" value="Genomic_DNA"/>
</dbReference>
<gene>
    <name evidence="9" type="ORF">CUU66_05990</name>
</gene>
<proteinExistence type="inferred from homology"/>
<keyword evidence="6 8" id="KW-1133">Transmembrane helix</keyword>
<feature type="transmembrane region" description="Helical" evidence="8">
    <location>
        <begin position="36"/>
        <end position="58"/>
    </location>
</feature>
<keyword evidence="3" id="KW-0813">Transport</keyword>
<feature type="transmembrane region" description="Helical" evidence="8">
    <location>
        <begin position="339"/>
        <end position="359"/>
    </location>
</feature>
<dbReference type="OrthoDB" id="1891864at2"/>
<comment type="subcellular location">
    <subcellularLocation>
        <location evidence="1">Membrane</location>
        <topology evidence="1">Multi-pass membrane protein</topology>
    </subcellularLocation>
</comment>
<evidence type="ECO:0000256" key="3">
    <source>
        <dbReference type="ARBA" id="ARBA00022448"/>
    </source>
</evidence>
<reference evidence="9 10" key="1">
    <citation type="submission" date="2017-11" db="EMBL/GenBank/DDBJ databases">
        <title>Comparitive Functional Genomics of Dry Heat Resistant strains isolated from the Viking Spacecraft.</title>
        <authorList>
            <person name="Seuylemezian A."/>
            <person name="Cooper K."/>
            <person name="Vaishampayan P."/>
        </authorList>
    </citation>
    <scope>NUCLEOTIDE SEQUENCE [LARGE SCALE GENOMIC DNA]</scope>
    <source>
        <strain evidence="9 10">V1-29</strain>
    </source>
</reference>
<evidence type="ECO:0000313" key="9">
    <source>
        <dbReference type="EMBL" id="PLT30704.1"/>
    </source>
</evidence>
<evidence type="ECO:0000256" key="2">
    <source>
        <dbReference type="ARBA" id="ARBA00007998"/>
    </source>
</evidence>
<evidence type="ECO:0000313" key="10">
    <source>
        <dbReference type="Proteomes" id="UP000234748"/>
    </source>
</evidence>
<feature type="transmembrane region" description="Helical" evidence="8">
    <location>
        <begin position="12"/>
        <end position="30"/>
    </location>
</feature>
<dbReference type="AlphaFoldDB" id="A0A2N5M8L2"/>
<evidence type="ECO:0000256" key="7">
    <source>
        <dbReference type="ARBA" id="ARBA00023136"/>
    </source>
</evidence>
<keyword evidence="5 8" id="KW-0812">Transmembrane</keyword>
<evidence type="ECO:0000256" key="6">
    <source>
        <dbReference type="ARBA" id="ARBA00022989"/>
    </source>
</evidence>
<feature type="transmembrane region" description="Helical" evidence="8">
    <location>
        <begin position="307"/>
        <end position="327"/>
    </location>
</feature>
<dbReference type="GO" id="GO:0016020">
    <property type="term" value="C:membrane"/>
    <property type="evidence" value="ECO:0007669"/>
    <property type="project" value="UniProtKB-SubCell"/>
</dbReference>
<evidence type="ECO:0000256" key="4">
    <source>
        <dbReference type="ARBA" id="ARBA00022544"/>
    </source>
</evidence>
<dbReference type="Pfam" id="PF03845">
    <property type="entry name" value="Spore_permease"/>
    <property type="match status" value="1"/>
</dbReference>
<organism evidence="9 10">
    <name type="scientific">Peribacillus deserti</name>
    <dbReference type="NCBI Taxonomy" id="673318"/>
    <lineage>
        <taxon>Bacteria</taxon>
        <taxon>Bacillati</taxon>
        <taxon>Bacillota</taxon>
        <taxon>Bacilli</taxon>
        <taxon>Bacillales</taxon>
        <taxon>Bacillaceae</taxon>
        <taxon>Peribacillus</taxon>
    </lineage>
</organism>
<evidence type="ECO:0000256" key="5">
    <source>
        <dbReference type="ARBA" id="ARBA00022692"/>
    </source>
</evidence>
<evidence type="ECO:0000256" key="1">
    <source>
        <dbReference type="ARBA" id="ARBA00004141"/>
    </source>
</evidence>
<name>A0A2N5M8L2_9BACI</name>
<protein>
    <submittedName>
        <fullName evidence="9">Spore gernimation protein</fullName>
    </submittedName>
</protein>
<dbReference type="PANTHER" id="PTHR34975">
    <property type="entry name" value="SPORE GERMINATION PROTEIN A2"/>
    <property type="match status" value="1"/>
</dbReference>
<sequence length="372" mass="41854">MKKKIRIGSLQFFCLIFLFELGSAVLFGMAKEARQAAWITIIFGIVSGCILFSVYLGLHKKYPDLPLTAYSRKIAGKYIGWGIGFAYVIYFSYLAVRVLRDYEELLVISQYHNTSLLTLGLYMIASIIYVMFKGFEVFSRVSQVCFFVFLFVGMPVIILELSAQLLQPANLLPVLENGWMPVLKAFFPSTLTVPFGEMVAFTMLLPYVKDHKTAKKIGYAGIIVSGLYLSFRTAMNIAAIGPDVRIRSTFPILTEIGLVEIGNFIQRLDAIVLVILVILGFVKIFIFFYCALLGISDLFNLNEPKKMIYPLGILIILSAVLVAPNFNTHMDIGFKIVPIYMHLPFQIAIPVLLLLIAIIKTKFKKSRTNQST</sequence>
<accession>A0A2N5M8L2</accession>
<keyword evidence="10" id="KW-1185">Reference proteome</keyword>
<feature type="transmembrane region" description="Helical" evidence="8">
    <location>
        <begin position="270"/>
        <end position="295"/>
    </location>
</feature>
<feature type="transmembrane region" description="Helical" evidence="8">
    <location>
        <begin position="116"/>
        <end position="132"/>
    </location>
</feature>
<feature type="transmembrane region" description="Helical" evidence="8">
    <location>
        <begin position="144"/>
        <end position="166"/>
    </location>
</feature>
<dbReference type="PANTHER" id="PTHR34975:SF2">
    <property type="entry name" value="SPORE GERMINATION PROTEIN A2"/>
    <property type="match status" value="1"/>
</dbReference>
<evidence type="ECO:0000256" key="8">
    <source>
        <dbReference type="SAM" id="Phobius"/>
    </source>
</evidence>
<dbReference type="RefSeq" id="WP_101640770.1">
    <property type="nucleotide sequence ID" value="NZ_PGUY01000017.1"/>
</dbReference>
<dbReference type="Proteomes" id="UP000234748">
    <property type="component" value="Unassembled WGS sequence"/>
</dbReference>
<comment type="caution">
    <text evidence="9">The sequence shown here is derived from an EMBL/GenBank/DDBJ whole genome shotgun (WGS) entry which is preliminary data.</text>
</comment>